<dbReference type="KEGG" id="spir:CWM47_16440"/>
<protein>
    <recommendedName>
        <fullName evidence="1">Tc1-like transposase DDE domain-containing protein</fullName>
    </recommendedName>
</protein>
<evidence type="ECO:0000313" key="3">
    <source>
        <dbReference type="Proteomes" id="UP000232883"/>
    </source>
</evidence>
<dbReference type="EMBL" id="CP025096">
    <property type="protein sequence ID" value="AUD03281.1"/>
    <property type="molecule type" value="Genomic_DNA"/>
</dbReference>
<accession>A0A2K8Z0A5</accession>
<sequence>MGQIDGEYLAKLEDVLRIYTHPNQSKRARICFDERPCQLLDDVVAPIAVKPGKAAKEDNEYVRQGTSVVLLAYDLDKGIRYTQTREQRTKADYAQFMQYIIATYYADVDYIDLIQDNLNTHKYGSFYEHLPLAQARLLSGKLVFHFTPKHGSWLNMAEIEFSALARQCLNRRIGSLEELTRQVELWTDERNKRAVRVHWSFTVATAEDKLNRWYEQVNPVNKSN</sequence>
<evidence type="ECO:0000259" key="1">
    <source>
        <dbReference type="Pfam" id="PF13358"/>
    </source>
</evidence>
<dbReference type="NCBIfam" id="NF033545">
    <property type="entry name" value="transpos_IS630"/>
    <property type="match status" value="1"/>
</dbReference>
<dbReference type="OrthoDB" id="165456at2"/>
<dbReference type="InterPro" id="IPR047655">
    <property type="entry name" value="Transpos_IS630-like"/>
</dbReference>
<dbReference type="AlphaFoldDB" id="A0A2K8Z0A5"/>
<gene>
    <name evidence="2" type="ORF">CWM47_16440</name>
</gene>
<dbReference type="RefSeq" id="WP_100989343.1">
    <property type="nucleotide sequence ID" value="NZ_CP025096.1"/>
</dbReference>
<dbReference type="Proteomes" id="UP000232883">
    <property type="component" value="Chromosome"/>
</dbReference>
<dbReference type="InterPro" id="IPR038717">
    <property type="entry name" value="Tc1-like_DDE_dom"/>
</dbReference>
<evidence type="ECO:0000313" key="2">
    <source>
        <dbReference type="EMBL" id="AUD03281.1"/>
    </source>
</evidence>
<reference evidence="2 3" key="1">
    <citation type="submission" date="2017-11" db="EMBL/GenBank/DDBJ databases">
        <title>Taxonomic description and genome sequences of Spirosoma HA7 sp. nov., isolated from pollen microhabitat of Corylus avellana.</title>
        <authorList>
            <person name="Ambika Manirajan B."/>
            <person name="Suarez C."/>
            <person name="Ratering S."/>
            <person name="Geissler-Plaum R."/>
            <person name="Cardinale M."/>
            <person name="Sylvia S."/>
        </authorList>
    </citation>
    <scope>NUCLEOTIDE SEQUENCE [LARGE SCALE GENOMIC DNA]</scope>
    <source>
        <strain evidence="2 3">HA7</strain>
    </source>
</reference>
<name>A0A2K8Z0A5_9BACT</name>
<feature type="domain" description="Tc1-like transposase DDE" evidence="1">
    <location>
        <begin position="30"/>
        <end position="179"/>
    </location>
</feature>
<keyword evidence="3" id="KW-1185">Reference proteome</keyword>
<proteinExistence type="predicted"/>
<organism evidence="2 3">
    <name type="scientific">Spirosoma pollinicola</name>
    <dbReference type="NCBI Taxonomy" id="2057025"/>
    <lineage>
        <taxon>Bacteria</taxon>
        <taxon>Pseudomonadati</taxon>
        <taxon>Bacteroidota</taxon>
        <taxon>Cytophagia</taxon>
        <taxon>Cytophagales</taxon>
        <taxon>Cytophagaceae</taxon>
        <taxon>Spirosoma</taxon>
    </lineage>
</organism>
<dbReference type="Pfam" id="PF13358">
    <property type="entry name" value="DDE_3"/>
    <property type="match status" value="1"/>
</dbReference>